<gene>
    <name evidence="1" type="primary">TCB2_13</name>
    <name evidence="1" type="ORF">TNCV_1355541</name>
</gene>
<keyword evidence="2" id="KW-1185">Reference proteome</keyword>
<dbReference type="Gene3D" id="3.30.420.10">
    <property type="entry name" value="Ribonuclease H-like superfamily/Ribonuclease H"/>
    <property type="match status" value="1"/>
</dbReference>
<evidence type="ECO:0000313" key="2">
    <source>
        <dbReference type="Proteomes" id="UP000887159"/>
    </source>
</evidence>
<dbReference type="Proteomes" id="UP000887159">
    <property type="component" value="Unassembled WGS sequence"/>
</dbReference>
<protein>
    <submittedName>
        <fullName evidence="1">Transposable element Tcb2 transposase</fullName>
    </submittedName>
</protein>
<dbReference type="AlphaFoldDB" id="A0A8X6S7W1"/>
<dbReference type="EMBL" id="BMAU01021280">
    <property type="protein sequence ID" value="GFY08141.1"/>
    <property type="molecule type" value="Genomic_DNA"/>
</dbReference>
<evidence type="ECO:0000313" key="1">
    <source>
        <dbReference type="EMBL" id="GFY08141.1"/>
    </source>
</evidence>
<sequence length="102" mass="11890">MIAKLFTDTSATHWPVILDSDSRRIPIWREPGSQYRPSNIIEKDHLGRSGLMVWSGIMADGHTDLYVFDRCAQANQRYKNEILAPYVRLFRGEYTKFHLYVG</sequence>
<reference evidence="1" key="1">
    <citation type="submission" date="2020-08" db="EMBL/GenBank/DDBJ databases">
        <title>Multicomponent nature underlies the extraordinary mechanical properties of spider dragline silk.</title>
        <authorList>
            <person name="Kono N."/>
            <person name="Nakamura H."/>
            <person name="Mori M."/>
            <person name="Yoshida Y."/>
            <person name="Ohtoshi R."/>
            <person name="Malay A.D."/>
            <person name="Moran D.A.P."/>
            <person name="Tomita M."/>
            <person name="Numata K."/>
            <person name="Arakawa K."/>
        </authorList>
    </citation>
    <scope>NUCLEOTIDE SEQUENCE</scope>
</reference>
<dbReference type="GO" id="GO:0003676">
    <property type="term" value="F:nucleic acid binding"/>
    <property type="evidence" value="ECO:0007669"/>
    <property type="project" value="InterPro"/>
</dbReference>
<proteinExistence type="predicted"/>
<comment type="caution">
    <text evidence="1">The sequence shown here is derived from an EMBL/GenBank/DDBJ whole genome shotgun (WGS) entry which is preliminary data.</text>
</comment>
<dbReference type="InterPro" id="IPR036397">
    <property type="entry name" value="RNaseH_sf"/>
</dbReference>
<name>A0A8X6S7W1_TRICX</name>
<accession>A0A8X6S7W1</accession>
<organism evidence="1 2">
    <name type="scientific">Trichonephila clavipes</name>
    <name type="common">Golden silk orbweaver</name>
    <name type="synonym">Nephila clavipes</name>
    <dbReference type="NCBI Taxonomy" id="2585209"/>
    <lineage>
        <taxon>Eukaryota</taxon>
        <taxon>Metazoa</taxon>
        <taxon>Ecdysozoa</taxon>
        <taxon>Arthropoda</taxon>
        <taxon>Chelicerata</taxon>
        <taxon>Arachnida</taxon>
        <taxon>Araneae</taxon>
        <taxon>Araneomorphae</taxon>
        <taxon>Entelegynae</taxon>
        <taxon>Araneoidea</taxon>
        <taxon>Nephilidae</taxon>
        <taxon>Trichonephila</taxon>
    </lineage>
</organism>